<name>A0A2S9T1K7_9BACT</name>
<protein>
    <recommendedName>
        <fullName evidence="1">BIG2 domain-containing protein</fullName>
    </recommendedName>
</protein>
<dbReference type="AlphaFoldDB" id="A0A2S9T1K7"/>
<evidence type="ECO:0000259" key="1">
    <source>
        <dbReference type="SMART" id="SM00635"/>
    </source>
</evidence>
<dbReference type="InterPro" id="IPR003343">
    <property type="entry name" value="Big_2"/>
</dbReference>
<comment type="caution">
    <text evidence="2">The sequence shown here is derived from an EMBL/GenBank/DDBJ whole genome shotgun (WGS) entry which is preliminary data.</text>
</comment>
<dbReference type="Pfam" id="PF13946">
    <property type="entry name" value="DUF4214"/>
    <property type="match status" value="1"/>
</dbReference>
<proteinExistence type="predicted"/>
<dbReference type="SUPFAM" id="SSF51120">
    <property type="entry name" value="beta-Roll"/>
    <property type="match status" value="1"/>
</dbReference>
<dbReference type="SMART" id="SM00635">
    <property type="entry name" value="BID_2"/>
    <property type="match status" value="1"/>
</dbReference>
<accession>A0A2S9T1K7</accession>
<evidence type="ECO:0000313" key="3">
    <source>
        <dbReference type="Proteomes" id="UP000238281"/>
    </source>
</evidence>
<feature type="domain" description="BIG2" evidence="1">
    <location>
        <begin position="222"/>
        <end position="299"/>
    </location>
</feature>
<dbReference type="InterPro" id="IPR011049">
    <property type="entry name" value="Serralysin-like_metalloprot_C"/>
</dbReference>
<dbReference type="Gene3D" id="2.160.20.160">
    <property type="match status" value="1"/>
</dbReference>
<dbReference type="InterPro" id="IPR025282">
    <property type="entry name" value="DUF4214"/>
</dbReference>
<organism evidence="2 3">
    <name type="scientific">Aliarcobacter cryaerophilus</name>
    <dbReference type="NCBI Taxonomy" id="28198"/>
    <lineage>
        <taxon>Bacteria</taxon>
        <taxon>Pseudomonadati</taxon>
        <taxon>Campylobacterota</taxon>
        <taxon>Epsilonproteobacteria</taxon>
        <taxon>Campylobacterales</taxon>
        <taxon>Arcobacteraceae</taxon>
        <taxon>Aliarcobacter</taxon>
    </lineage>
</organism>
<dbReference type="Proteomes" id="UP000238281">
    <property type="component" value="Unassembled WGS sequence"/>
</dbReference>
<sequence>MVTFKWCTYLLVDLLLYDSFIKLLKKKLILFLGRKQNMALTKTDVSQLYVSIFGRASEGEGNKFWQLNFTDAKSAVNEMLKYDVVKAYFGDTINDNQKFIEHIYSNTLNKTYAQDKDGIDFWVNALNSGMDKGEVVASLINSAVTIQTEIEAGSTAYDAATVAAAQQFKNRVEVSNYVATNIENVPADGDLSVFQAYNNNTTHVVATKDAQIEKVDNDVAADGKTFTLTPSSTSVNEGGTVTYSITNGEANTEYTYTISGVSAADISASSLTGTVTTNAAGAATFTVTTVEDGATEGAETMVVTIDSKTASVTVNDTSAAPDSVLTTAGDRLDGEDLTSGNDTILAPQGTLGSTDVIIDASTTDSDSLTAYVSTEVAPTIQKIENVNLIWTSNTDLVFDAANSSDNTFNLSSNSGVFSGNATVKNVGRNDVVADAATITGTLAVQGAIDTTIDAGSATAVSLTKGTVTTVGVKTTADLTINNNVSLTNIAATGAENLTIRSTVDDVTVSGATAAGDIVDKLTIAGDKSIVYNGKIDGEEIVNELTGDATLTVKTLATATTINTGKIDADLIDLALSATTVTVNDNQNFKFADTITGTVAFQSINSVTDATVNLELNGNSAAGGINIKGIKTLNLDVAKDSDIKALLVDGNNKVNITGDKALTITAFTGSTAAEAIEVDASELTGKFKVTSTSIVDSITSITGSDTAENDITTASQAVKTVVNTGSANDTIVANSVTSGELIVNAGDGNNTINADALTLAATATITTGSGDDSINSSNAATFTLAKKLKIDAGNGKNTIDLSKQTTGFLEITTGSGDDTIKLTAFATAGSTANANASTITTGAGTDTVDLSAYNAGKLTVTSGTGKTTVTLKANSLATQEFTFKAGSTSDVLVLGTVGTAGAAGTVINTSAAKVFDITSVSNLHIVEGSTLAGWQLSGEDFNIKGLTAATTAIDSDGTMTVKVVDVGTDLKETTDLSSLNFSTTKTEYIKTVTVTGLANVADTIKGSTQNDEITAGGGSVKDIIDISQGGNDTIKIATANDSTYAKDADYMDAVIGFKTGLAVGTDLDTDTIDFSGAAIVAKDASGVDVSSAVADAGTFSVTASITDGIMTVGGADLLKIDTLLEWIAVANIVMADTTDYGSGNRVAADNDTVAFEFGGDTYVYNQTTIASNVADIVQLVDVTGVVAVDTTEAANTIHIA</sequence>
<reference evidence="2 3" key="1">
    <citation type="submission" date="2017-09" db="EMBL/GenBank/DDBJ databases">
        <title>Reassesment of A. cryaerophilus.</title>
        <authorList>
            <person name="Perez-Cataluna A."/>
            <person name="Collado L."/>
            <person name="Salgado O."/>
            <person name="Lefinanco V."/>
            <person name="Figueras M.J."/>
        </authorList>
    </citation>
    <scope>NUCLEOTIDE SEQUENCE [LARGE SCALE GENOMIC DNA]</scope>
    <source>
        <strain evidence="2 3">LMG 10210</strain>
    </source>
</reference>
<evidence type="ECO:0000313" key="2">
    <source>
        <dbReference type="EMBL" id="PRM92696.1"/>
    </source>
</evidence>
<dbReference type="EMBL" id="NXGE01000008">
    <property type="protein sequence ID" value="PRM92696.1"/>
    <property type="molecule type" value="Genomic_DNA"/>
</dbReference>
<gene>
    <name evidence="2" type="ORF">CJ673_10095</name>
</gene>